<name>A0A540VC52_9CHLR</name>
<evidence type="ECO:0000256" key="1">
    <source>
        <dbReference type="ARBA" id="ARBA00004496"/>
    </source>
</evidence>
<proteinExistence type="inferred from homology"/>
<dbReference type="InterPro" id="IPR038078">
    <property type="entry name" value="PhoU-like_sf"/>
</dbReference>
<dbReference type="FunFam" id="1.20.58.220:FF:000004">
    <property type="entry name" value="Phosphate-specific transport system accessory protein PhoU"/>
    <property type="match status" value="1"/>
</dbReference>
<dbReference type="GO" id="GO:0005737">
    <property type="term" value="C:cytoplasm"/>
    <property type="evidence" value="ECO:0007669"/>
    <property type="project" value="UniProtKB-SubCell"/>
</dbReference>
<evidence type="ECO:0000256" key="6">
    <source>
        <dbReference type="ARBA" id="ARBA00022592"/>
    </source>
</evidence>
<dbReference type="SUPFAM" id="SSF109755">
    <property type="entry name" value="PhoU-like"/>
    <property type="match status" value="1"/>
</dbReference>
<gene>
    <name evidence="9" type="primary">phoU</name>
    <name evidence="9" type="ORF">FKZ61_17225</name>
</gene>
<dbReference type="GO" id="GO:0045936">
    <property type="term" value="P:negative regulation of phosphate metabolic process"/>
    <property type="evidence" value="ECO:0007669"/>
    <property type="project" value="InterPro"/>
</dbReference>
<reference evidence="9 10" key="1">
    <citation type="submission" date="2019-06" db="EMBL/GenBank/DDBJ databases">
        <title>Genome sequence of Litorilinea aerophila BAA-2444.</title>
        <authorList>
            <person name="Maclea K.S."/>
            <person name="Maurais E.G."/>
            <person name="Iannazzi L.C."/>
        </authorList>
    </citation>
    <scope>NUCLEOTIDE SEQUENCE [LARGE SCALE GENOMIC DNA]</scope>
    <source>
        <strain evidence="9 10">ATCC BAA-2444</strain>
    </source>
</reference>
<evidence type="ECO:0000256" key="4">
    <source>
        <dbReference type="ARBA" id="ARBA00022448"/>
    </source>
</evidence>
<comment type="subunit">
    <text evidence="3 7">Homodimer.</text>
</comment>
<keyword evidence="6 7" id="KW-0592">Phosphate transport</keyword>
<dbReference type="GO" id="GO:0030643">
    <property type="term" value="P:intracellular phosphate ion homeostasis"/>
    <property type="evidence" value="ECO:0007669"/>
    <property type="project" value="InterPro"/>
</dbReference>
<comment type="similarity">
    <text evidence="2 7">Belongs to the PhoU family.</text>
</comment>
<evidence type="ECO:0000256" key="3">
    <source>
        <dbReference type="ARBA" id="ARBA00011738"/>
    </source>
</evidence>
<feature type="domain" description="PhoU" evidence="8">
    <location>
        <begin position="18"/>
        <end position="105"/>
    </location>
</feature>
<dbReference type="Pfam" id="PF01895">
    <property type="entry name" value="PhoU"/>
    <property type="match status" value="2"/>
</dbReference>
<comment type="subcellular location">
    <subcellularLocation>
        <location evidence="1 7">Cytoplasm</location>
    </subcellularLocation>
</comment>
<feature type="domain" description="PhoU" evidence="8">
    <location>
        <begin position="121"/>
        <end position="205"/>
    </location>
</feature>
<dbReference type="AlphaFoldDB" id="A0A540VC52"/>
<evidence type="ECO:0000313" key="10">
    <source>
        <dbReference type="Proteomes" id="UP000317371"/>
    </source>
</evidence>
<dbReference type="NCBIfam" id="TIGR02135">
    <property type="entry name" value="phoU_full"/>
    <property type="match status" value="1"/>
</dbReference>
<dbReference type="PIRSF" id="PIRSF003107">
    <property type="entry name" value="PhoU"/>
    <property type="match status" value="1"/>
</dbReference>
<evidence type="ECO:0000313" key="9">
    <source>
        <dbReference type="EMBL" id="TQE94292.1"/>
    </source>
</evidence>
<dbReference type="OrthoDB" id="9814256at2"/>
<organism evidence="9 10">
    <name type="scientific">Litorilinea aerophila</name>
    <dbReference type="NCBI Taxonomy" id="1204385"/>
    <lineage>
        <taxon>Bacteria</taxon>
        <taxon>Bacillati</taxon>
        <taxon>Chloroflexota</taxon>
        <taxon>Caldilineae</taxon>
        <taxon>Caldilineales</taxon>
        <taxon>Caldilineaceae</taxon>
        <taxon>Litorilinea</taxon>
    </lineage>
</organism>
<evidence type="ECO:0000259" key="8">
    <source>
        <dbReference type="Pfam" id="PF01895"/>
    </source>
</evidence>
<dbReference type="Proteomes" id="UP000317371">
    <property type="component" value="Unassembled WGS sequence"/>
</dbReference>
<evidence type="ECO:0000256" key="5">
    <source>
        <dbReference type="ARBA" id="ARBA00022490"/>
    </source>
</evidence>
<accession>A0A540VC52</accession>
<comment type="function">
    <text evidence="7">Plays a role in the regulation of phosphate uptake.</text>
</comment>
<sequence>MARMFFTQELQKLQDELLLMGSHVIQAIREAVAALQQGDLEAARRLIAGDREINRQKYHIEERCLTLIATQQPMARDLRLLAAILEISTELERMGDYAKGISKIVLFLNGRPTLEVRPEFQEMCEKVLEMLQRALDAFVGQDLEAAQTIPQDDDEVDACYNRLNRWLIDTILAHPERIDQANYLSWAAHNLERAGDRVTNICERTIYTLTGEFVEFDAEEPAFNGRS</sequence>
<protein>
    <recommendedName>
        <fullName evidence="7">Phosphate-specific transport system accessory protein PhoU</fullName>
    </recommendedName>
</protein>
<dbReference type="EMBL" id="VIGC01000025">
    <property type="protein sequence ID" value="TQE94292.1"/>
    <property type="molecule type" value="Genomic_DNA"/>
</dbReference>
<evidence type="ECO:0000256" key="2">
    <source>
        <dbReference type="ARBA" id="ARBA00008107"/>
    </source>
</evidence>
<dbReference type="InterPro" id="IPR026022">
    <property type="entry name" value="PhoU_dom"/>
</dbReference>
<dbReference type="InParanoid" id="A0A540VC52"/>
<evidence type="ECO:0000256" key="7">
    <source>
        <dbReference type="PIRNR" id="PIRNR003107"/>
    </source>
</evidence>
<dbReference type="RefSeq" id="WP_141611398.1">
    <property type="nucleotide sequence ID" value="NZ_VIGC02000025.1"/>
</dbReference>
<dbReference type="InterPro" id="IPR028366">
    <property type="entry name" value="PhoU"/>
</dbReference>
<keyword evidence="5 7" id="KW-0963">Cytoplasm</keyword>
<dbReference type="Gene3D" id="1.20.58.220">
    <property type="entry name" value="Phosphate transport system protein phou homolog 2, domain 2"/>
    <property type="match status" value="1"/>
</dbReference>
<keyword evidence="10" id="KW-1185">Reference proteome</keyword>
<comment type="caution">
    <text evidence="9">The sequence shown here is derived from an EMBL/GenBank/DDBJ whole genome shotgun (WGS) entry which is preliminary data.</text>
</comment>
<dbReference type="PANTHER" id="PTHR42930:SF3">
    <property type="entry name" value="PHOSPHATE-SPECIFIC TRANSPORT SYSTEM ACCESSORY PROTEIN PHOU"/>
    <property type="match status" value="1"/>
</dbReference>
<dbReference type="PANTHER" id="PTHR42930">
    <property type="entry name" value="PHOSPHATE-SPECIFIC TRANSPORT SYSTEM ACCESSORY PROTEIN PHOU"/>
    <property type="match status" value="1"/>
</dbReference>
<dbReference type="GO" id="GO:0006817">
    <property type="term" value="P:phosphate ion transport"/>
    <property type="evidence" value="ECO:0007669"/>
    <property type="project" value="UniProtKB-KW"/>
</dbReference>
<keyword evidence="4 7" id="KW-0813">Transport</keyword>